<gene>
    <name evidence="1" type="ORF">ACFQZ8_24850</name>
</gene>
<dbReference type="Proteomes" id="UP001597053">
    <property type="component" value="Unassembled WGS sequence"/>
</dbReference>
<proteinExistence type="predicted"/>
<accession>A0ABW3A8D0</accession>
<evidence type="ECO:0000313" key="2">
    <source>
        <dbReference type="Proteomes" id="UP001597053"/>
    </source>
</evidence>
<dbReference type="InterPro" id="IPR036291">
    <property type="entry name" value="NAD(P)-bd_dom_sf"/>
</dbReference>
<dbReference type="SUPFAM" id="SSF51735">
    <property type="entry name" value="NAD(P)-binding Rossmann-fold domains"/>
    <property type="match status" value="1"/>
</dbReference>
<protein>
    <submittedName>
        <fullName evidence="1">SDR family NAD(P)-dependent oxidoreductase</fullName>
    </submittedName>
</protein>
<dbReference type="Gene3D" id="3.40.50.720">
    <property type="entry name" value="NAD(P)-binding Rossmann-like Domain"/>
    <property type="match status" value="1"/>
</dbReference>
<keyword evidence="2" id="KW-1185">Reference proteome</keyword>
<organism evidence="1 2">
    <name type="scientific">Micromonospora azadirachtae</name>
    <dbReference type="NCBI Taxonomy" id="1970735"/>
    <lineage>
        <taxon>Bacteria</taxon>
        <taxon>Bacillati</taxon>
        <taxon>Actinomycetota</taxon>
        <taxon>Actinomycetes</taxon>
        <taxon>Micromonosporales</taxon>
        <taxon>Micromonosporaceae</taxon>
        <taxon>Micromonospora</taxon>
    </lineage>
</organism>
<sequence>MRDRLRDRVAVVTGAGSGIGLATVRRFATEGARV</sequence>
<reference evidence="2" key="1">
    <citation type="journal article" date="2019" name="Int. J. Syst. Evol. Microbiol.">
        <title>The Global Catalogue of Microorganisms (GCM) 10K type strain sequencing project: providing services to taxonomists for standard genome sequencing and annotation.</title>
        <authorList>
            <consortium name="The Broad Institute Genomics Platform"/>
            <consortium name="The Broad Institute Genome Sequencing Center for Infectious Disease"/>
            <person name="Wu L."/>
            <person name="Ma J."/>
        </authorList>
    </citation>
    <scope>NUCLEOTIDE SEQUENCE [LARGE SCALE GENOMIC DNA]</scope>
    <source>
        <strain evidence="2">JCM 32148</strain>
    </source>
</reference>
<dbReference type="InterPro" id="IPR002347">
    <property type="entry name" value="SDR_fam"/>
</dbReference>
<name>A0ABW3A8D0_9ACTN</name>
<dbReference type="EMBL" id="JBHTHM010001800">
    <property type="protein sequence ID" value="MFD0787142.1"/>
    <property type="molecule type" value="Genomic_DNA"/>
</dbReference>
<feature type="non-terminal residue" evidence="1">
    <location>
        <position position="34"/>
    </location>
</feature>
<comment type="caution">
    <text evidence="1">The sequence shown here is derived from an EMBL/GenBank/DDBJ whole genome shotgun (WGS) entry which is preliminary data.</text>
</comment>
<evidence type="ECO:0000313" key="1">
    <source>
        <dbReference type="EMBL" id="MFD0787142.1"/>
    </source>
</evidence>
<dbReference type="Pfam" id="PF00106">
    <property type="entry name" value="adh_short"/>
    <property type="match status" value="1"/>
</dbReference>